<organism evidence="2 3">
    <name type="scientific">Hahella chejuensis (strain KCTC 2396)</name>
    <dbReference type="NCBI Taxonomy" id="349521"/>
    <lineage>
        <taxon>Bacteria</taxon>
        <taxon>Pseudomonadati</taxon>
        <taxon>Pseudomonadota</taxon>
        <taxon>Gammaproteobacteria</taxon>
        <taxon>Oceanospirillales</taxon>
        <taxon>Hahellaceae</taxon>
        <taxon>Hahella</taxon>
    </lineage>
</organism>
<dbReference type="InterPro" id="IPR011646">
    <property type="entry name" value="KAP_P-loop"/>
</dbReference>
<evidence type="ECO:0000313" key="3">
    <source>
        <dbReference type="Proteomes" id="UP000000238"/>
    </source>
</evidence>
<feature type="domain" description="KAP NTPase" evidence="1">
    <location>
        <begin position="91"/>
        <end position="253"/>
    </location>
</feature>
<gene>
    <name evidence="2" type="ordered locus">HCH_00406</name>
</gene>
<evidence type="ECO:0000313" key="2">
    <source>
        <dbReference type="EMBL" id="ABC27317.1"/>
    </source>
</evidence>
<keyword evidence="3" id="KW-1185">Reference proteome</keyword>
<dbReference type="AlphaFoldDB" id="Q2SPV7"/>
<reference evidence="2 3" key="1">
    <citation type="journal article" date="2005" name="Nucleic Acids Res.">
        <title>Genomic blueprint of Hahella chejuensis, a marine microbe producing an algicidal agent.</title>
        <authorList>
            <person name="Jeong H."/>
            <person name="Yim J.H."/>
            <person name="Lee C."/>
            <person name="Choi S.-H."/>
            <person name="Park Y.K."/>
            <person name="Yoon S.H."/>
            <person name="Hur C.-G."/>
            <person name="Kang H.-Y."/>
            <person name="Kim D."/>
            <person name="Lee H.H."/>
            <person name="Park K.H."/>
            <person name="Park S.-H."/>
            <person name="Park H.-S."/>
            <person name="Lee H.K."/>
            <person name="Oh T.K."/>
            <person name="Kim J.F."/>
        </authorList>
    </citation>
    <scope>NUCLEOTIDE SEQUENCE [LARGE SCALE GENOMIC DNA]</scope>
    <source>
        <strain evidence="2 3">KCTC 2396</strain>
    </source>
</reference>
<dbReference type="HOGENOM" id="CLU_749570_0_0_6"/>
<dbReference type="EMBL" id="CP000155">
    <property type="protein sequence ID" value="ABC27317.1"/>
    <property type="molecule type" value="Genomic_DNA"/>
</dbReference>
<dbReference type="OrthoDB" id="88903at2"/>
<protein>
    <recommendedName>
        <fullName evidence="1">KAP NTPase domain-containing protein</fullName>
    </recommendedName>
</protein>
<accession>Q2SPV7</accession>
<dbReference type="eggNOG" id="COG4928">
    <property type="taxonomic scope" value="Bacteria"/>
</dbReference>
<dbReference type="Pfam" id="PF07693">
    <property type="entry name" value="KAP_NTPase"/>
    <property type="match status" value="1"/>
</dbReference>
<dbReference type="RefSeq" id="WP_011394394.1">
    <property type="nucleotide sequence ID" value="NC_007645.1"/>
</dbReference>
<name>Q2SPV7_HAHCH</name>
<dbReference type="STRING" id="349521.HCH_00406"/>
<proteinExistence type="predicted"/>
<sequence length="369" mass="41764">MSVRAGTSSLRTDDTSVFSSGLGKIAAHIPALLLAGSYKYFQTVWASPMAPELNTYLRLPTYGHYLGTAPVMHNHLQSLCELRLNPKKGPQSRFLLVVEDLDRCSYENIVKTFETLRLVMNIPRVTVIIAINQQIALTALAMHYEKLAPQHKWQNPQAIARDYLAKVMHAPITLSEPDAAAVTRYLGSVCGAQADQRQETPHMAIHKLLPDSPARANEEGMSPQQKQAFYYWLEHFELSNPRQIKRLYNGYNLLRACLREDWLQTEEEAPGLSDKRRPLAYPMMVALFAMEYANDRPDQLGEKGLHNWKKFLRGERGKPLEDGDSLGRIDHEVLAILKEPVWEDKLTPAIKAFVLPAIETEEIKPVLKG</sequence>
<evidence type="ECO:0000259" key="1">
    <source>
        <dbReference type="Pfam" id="PF07693"/>
    </source>
</evidence>
<dbReference type="KEGG" id="hch:HCH_00406"/>
<dbReference type="Proteomes" id="UP000000238">
    <property type="component" value="Chromosome"/>
</dbReference>